<feature type="compositionally biased region" description="Basic and acidic residues" evidence="1">
    <location>
        <begin position="676"/>
        <end position="687"/>
    </location>
</feature>
<keyword evidence="2" id="KW-1133">Transmembrane helix</keyword>
<sequence length="865" mass="98170">MLQWMGGSRRKVTSTRMSTQKRQKHYFEQKRRQQQATGGRKDSEEHNIHGQHAENSRSLDILSFQNLSTVVQQNKSNYPLGNDETEHRALNYQALKCPQSIQCFQANKFTPSGPSEAEEARLSSSYQPGSSYTKTMLVSTSGKDARTFNSDDDKINHIKMVPGYQEKKEGMPEAKFGVKTIQSLYSKLGMMDILGDDEPNLHTGSSLEHEAHAAFSIEGVGRVEMETPVHTPVRAPEVHGRNFLHGCSPPSKAMRPADSFNLNSELVNLEFELDAMMQEVDVPLCKSSVEHSFCSKDILGSFSKPKQDLLDTREFSIFDDNDNGFTDLFQNDEPFFHKTERNRHSWDATCRPVTGKILDESAFGSSCNIWMDQEDASDDYYTMDCRSEEFTFQGSYRQKSRTTMRKSKRLGHRDSPELYVKRQNSENFHDSTIPEMTWRSPVHRDHDVGDIDYQPTWSCFKTEDTRDNLSLLSEESCSSSAVGGVSKKGTLNSTEKQTPKSADFGCSENICGENIMYGRVKTCNKLEINQQGDNTNEQGKLTRISNSSRSQPADNSKMTSEKRLKSENGRLFEEAYDPGKTISRHNPYPRTYDTNPSSRLWIEDLFGTSGGTNVHADCSPCCNLTSEEHDSHQRKLEKVTPVSSMLNFSEHCNRGYKPQKSMHGHSFPESELQSITREEDEHSDLPVSEHGKLEHWRERSRCRKSLFSGCGKFIYVADVEDKSSDCKESTTEASKLSSGCRKCTCTPDEEDKSNNCKEFTNGTSKAGENVKETDCLQDEDASPSGATSSIDGNSSHVDAKLMLRALFCIKLDPEVSKIYYFFFFFIFELTFYCMLCYWQESNLQRLLISCLLFFPTNKSGRRIWA</sequence>
<reference evidence="4" key="2">
    <citation type="submission" date="2025-08" db="UniProtKB">
        <authorList>
            <consortium name="RefSeq"/>
        </authorList>
    </citation>
    <scope>IDENTIFICATION</scope>
    <source>
        <tissue evidence="4">Leaves</tissue>
    </source>
</reference>
<evidence type="ECO:0000256" key="2">
    <source>
        <dbReference type="SAM" id="Phobius"/>
    </source>
</evidence>
<dbReference type="PANTHER" id="PTHR37722:SF2">
    <property type="entry name" value="OS01G0167700 PROTEIN"/>
    <property type="match status" value="1"/>
</dbReference>
<feature type="compositionally biased region" description="Polar residues" evidence="1">
    <location>
        <begin position="531"/>
        <end position="558"/>
    </location>
</feature>
<keyword evidence="2" id="KW-0812">Transmembrane</keyword>
<feature type="compositionally biased region" description="Basic and acidic residues" evidence="1">
    <location>
        <begin position="39"/>
        <end position="57"/>
    </location>
</feature>
<dbReference type="RefSeq" id="XP_071917598.1">
    <property type="nucleotide sequence ID" value="XM_072061497.1"/>
</dbReference>
<feature type="region of interest" description="Disordered" evidence="1">
    <location>
        <begin position="659"/>
        <end position="687"/>
    </location>
</feature>
<feature type="compositionally biased region" description="Polar residues" evidence="1">
    <location>
        <begin position="489"/>
        <end position="500"/>
    </location>
</feature>
<reference evidence="3" key="1">
    <citation type="journal article" date="2025" name="Foods">
        <title>Unveiling the Microbial Signatures of Arabica Coffee Cherries: Insights into Ripeness Specific Diversity, Functional Traits, and Implications for Quality and Safety.</title>
        <authorList>
            <consortium name="RefSeq"/>
            <person name="Tenea G.N."/>
            <person name="Cifuentes V."/>
            <person name="Reyes P."/>
            <person name="Cevallos-Vallejos M."/>
        </authorList>
    </citation>
    <scope>NUCLEOTIDE SEQUENCE [LARGE SCALE GENOMIC DNA]</scope>
</reference>
<name>A0ABM4VDI2_COFAR</name>
<feature type="region of interest" description="Disordered" evidence="1">
    <location>
        <begin position="111"/>
        <end position="130"/>
    </location>
</feature>
<feature type="compositionally biased region" description="Basic residues" evidence="1">
    <location>
        <begin position="8"/>
        <end position="24"/>
    </location>
</feature>
<proteinExistence type="predicted"/>
<evidence type="ECO:0000313" key="4">
    <source>
        <dbReference type="RefSeq" id="XP_071917598.1"/>
    </source>
</evidence>
<keyword evidence="3" id="KW-1185">Reference proteome</keyword>
<feature type="region of interest" description="Disordered" evidence="1">
    <location>
        <begin position="531"/>
        <end position="573"/>
    </location>
</feature>
<evidence type="ECO:0000256" key="1">
    <source>
        <dbReference type="SAM" id="MobiDB-lite"/>
    </source>
</evidence>
<gene>
    <name evidence="4" type="primary">LOC113712211</name>
</gene>
<evidence type="ECO:0000313" key="3">
    <source>
        <dbReference type="Proteomes" id="UP001652660"/>
    </source>
</evidence>
<dbReference type="GeneID" id="113712211"/>
<dbReference type="PANTHER" id="PTHR37722">
    <property type="entry name" value="OS01G0167700 PROTEIN"/>
    <property type="match status" value="1"/>
</dbReference>
<feature type="transmembrane region" description="Helical" evidence="2">
    <location>
        <begin position="818"/>
        <end position="838"/>
    </location>
</feature>
<keyword evidence="2" id="KW-0472">Membrane</keyword>
<dbReference type="Proteomes" id="UP001652660">
    <property type="component" value="Chromosome 1e"/>
</dbReference>
<feature type="region of interest" description="Disordered" evidence="1">
    <location>
        <begin position="480"/>
        <end position="503"/>
    </location>
</feature>
<accession>A0ABM4VDI2</accession>
<protein>
    <submittedName>
        <fullName evidence="4">Uncharacterized protein isoform X1</fullName>
    </submittedName>
</protein>
<organism evidence="3 4">
    <name type="scientific">Coffea arabica</name>
    <name type="common">Arabian coffee</name>
    <dbReference type="NCBI Taxonomy" id="13443"/>
    <lineage>
        <taxon>Eukaryota</taxon>
        <taxon>Viridiplantae</taxon>
        <taxon>Streptophyta</taxon>
        <taxon>Embryophyta</taxon>
        <taxon>Tracheophyta</taxon>
        <taxon>Spermatophyta</taxon>
        <taxon>Magnoliopsida</taxon>
        <taxon>eudicotyledons</taxon>
        <taxon>Gunneridae</taxon>
        <taxon>Pentapetalae</taxon>
        <taxon>asterids</taxon>
        <taxon>lamiids</taxon>
        <taxon>Gentianales</taxon>
        <taxon>Rubiaceae</taxon>
        <taxon>Ixoroideae</taxon>
        <taxon>Gardenieae complex</taxon>
        <taxon>Bertiereae - Coffeeae clade</taxon>
        <taxon>Coffeeae</taxon>
        <taxon>Coffea</taxon>
    </lineage>
</organism>
<feature type="region of interest" description="Disordered" evidence="1">
    <location>
        <begin position="1"/>
        <end position="59"/>
    </location>
</feature>
<feature type="compositionally biased region" description="Basic and acidic residues" evidence="1">
    <location>
        <begin position="559"/>
        <end position="573"/>
    </location>
</feature>